<evidence type="ECO:0000313" key="4">
    <source>
        <dbReference type="Proteomes" id="UP000239430"/>
    </source>
</evidence>
<dbReference type="Proteomes" id="UP000239430">
    <property type="component" value="Unassembled WGS sequence"/>
</dbReference>
<dbReference type="RefSeq" id="WP_161952851.1">
    <property type="nucleotide sequence ID" value="NZ_PVXL01000062.1"/>
</dbReference>
<dbReference type="AlphaFoldDB" id="A0A9X7J167"/>
<gene>
    <name evidence="3" type="ORF">MOST_27140</name>
</gene>
<name>A0A9X7J167_9FIRM</name>
<feature type="transmembrane region" description="Helical" evidence="1">
    <location>
        <begin position="247"/>
        <end position="267"/>
    </location>
</feature>
<accession>A0A9X7J167</accession>
<feature type="domain" description="TRAP C4-dicarboxylate transport system permease DctM subunit" evidence="2">
    <location>
        <begin position="106"/>
        <end position="272"/>
    </location>
</feature>
<sequence length="276" mass="29430">MEKKVEFGAKTIATVFLVASSLFALYTSGFGLLSALTQRSIHWILMSAPIFLLYPARKESKGKISVFDVLFTAATIISGVYLALTWEKNAMRVVDPSLFETIMGIVMIIVVLEACRRSIGPAMAILAVIFLIYAYFGPYFPGLLRHKGFSVVDLVSFLYGTTEGIFGLPMGTSATYIIIFVLFGSFLAKSGAGELFVDLALALTGRLRSGPAQTTILSNALMGIISGSPVANVVTTGSFTLPLLSKVGYPIIHGAALLAVAATGSMFTPPISIICF</sequence>
<proteinExistence type="predicted"/>
<feature type="transmembrane region" description="Helical" evidence="1">
    <location>
        <begin position="64"/>
        <end position="84"/>
    </location>
</feature>
<feature type="transmembrane region" description="Helical" evidence="1">
    <location>
        <begin position="164"/>
        <end position="188"/>
    </location>
</feature>
<dbReference type="InterPro" id="IPR010656">
    <property type="entry name" value="DctM"/>
</dbReference>
<feature type="transmembrane region" description="Helical" evidence="1">
    <location>
        <begin position="96"/>
        <end position="115"/>
    </location>
</feature>
<feature type="transmembrane region" description="Helical" evidence="1">
    <location>
        <begin position="216"/>
        <end position="235"/>
    </location>
</feature>
<evidence type="ECO:0000313" key="3">
    <source>
        <dbReference type="EMBL" id="PRR70657.1"/>
    </source>
</evidence>
<comment type="caution">
    <text evidence="3">The sequence shown here is derived from an EMBL/GenBank/DDBJ whole genome shotgun (WGS) entry which is preliminary data.</text>
</comment>
<feature type="transmembrane region" description="Helical" evidence="1">
    <location>
        <begin position="12"/>
        <end position="34"/>
    </location>
</feature>
<dbReference type="Pfam" id="PF06808">
    <property type="entry name" value="DctM"/>
    <property type="match status" value="1"/>
</dbReference>
<evidence type="ECO:0000259" key="2">
    <source>
        <dbReference type="Pfam" id="PF06808"/>
    </source>
</evidence>
<keyword evidence="4" id="KW-1185">Reference proteome</keyword>
<reference evidence="3 4" key="1">
    <citation type="submission" date="2018-03" db="EMBL/GenBank/DDBJ databases">
        <title>Genome sequence of Moorella stamsii DSM 26217.</title>
        <authorList>
            <person name="Poehlein A."/>
            <person name="Daniel R."/>
        </authorList>
    </citation>
    <scope>NUCLEOTIDE SEQUENCE [LARGE SCALE GENOMIC DNA]</scope>
    <source>
        <strain evidence="4">DSM 26217</strain>
    </source>
</reference>
<feature type="transmembrane region" description="Helical" evidence="1">
    <location>
        <begin position="40"/>
        <end position="57"/>
    </location>
</feature>
<dbReference type="PANTHER" id="PTHR43849:SF2">
    <property type="entry name" value="BLL3936 PROTEIN"/>
    <property type="match status" value="1"/>
</dbReference>
<keyword evidence="1" id="KW-1133">Transmembrane helix</keyword>
<organism evidence="3 4">
    <name type="scientific">Neomoorella stamsii</name>
    <dbReference type="NCBI Taxonomy" id="1266720"/>
    <lineage>
        <taxon>Bacteria</taxon>
        <taxon>Bacillati</taxon>
        <taxon>Bacillota</taxon>
        <taxon>Clostridia</taxon>
        <taxon>Neomoorellales</taxon>
        <taxon>Neomoorellaceae</taxon>
        <taxon>Neomoorella</taxon>
    </lineage>
</organism>
<keyword evidence="1" id="KW-0812">Transmembrane</keyword>
<feature type="transmembrane region" description="Helical" evidence="1">
    <location>
        <begin position="122"/>
        <end position="144"/>
    </location>
</feature>
<dbReference type="PANTHER" id="PTHR43849">
    <property type="entry name" value="BLL3936 PROTEIN"/>
    <property type="match status" value="1"/>
</dbReference>
<dbReference type="EMBL" id="PVXL01000062">
    <property type="protein sequence ID" value="PRR70657.1"/>
    <property type="molecule type" value="Genomic_DNA"/>
</dbReference>
<protein>
    <submittedName>
        <fullName evidence="3">DctM-like transporter</fullName>
    </submittedName>
</protein>
<evidence type="ECO:0000256" key="1">
    <source>
        <dbReference type="SAM" id="Phobius"/>
    </source>
</evidence>
<keyword evidence="1" id="KW-0472">Membrane</keyword>